<proteinExistence type="predicted"/>
<dbReference type="GO" id="GO:0042923">
    <property type="term" value="F:neuropeptide binding"/>
    <property type="evidence" value="ECO:0007669"/>
    <property type="project" value="TreeGrafter"/>
</dbReference>
<dbReference type="GO" id="GO:0005886">
    <property type="term" value="C:plasma membrane"/>
    <property type="evidence" value="ECO:0007669"/>
    <property type="project" value="UniProtKB-SubCell"/>
</dbReference>
<dbReference type="GO" id="GO:0004930">
    <property type="term" value="F:G protein-coupled receptor activity"/>
    <property type="evidence" value="ECO:0007669"/>
    <property type="project" value="UniProtKB-KW"/>
</dbReference>
<dbReference type="EMBL" id="VUJU01006179">
    <property type="protein sequence ID" value="KAF0749226.1"/>
    <property type="molecule type" value="Genomic_DNA"/>
</dbReference>
<evidence type="ECO:0000256" key="1">
    <source>
        <dbReference type="ARBA" id="ARBA00004651"/>
    </source>
</evidence>
<dbReference type="Gene3D" id="1.20.1070.10">
    <property type="entry name" value="Rhodopsin 7-helix transmembrane proteins"/>
    <property type="match status" value="1"/>
</dbReference>
<protein>
    <submittedName>
        <fullName evidence="6">Allatostatin-A receptor-like</fullName>
    </submittedName>
</protein>
<evidence type="ECO:0000256" key="4">
    <source>
        <dbReference type="ARBA" id="ARBA00023170"/>
    </source>
</evidence>
<dbReference type="PANTHER" id="PTHR24229">
    <property type="entry name" value="NEUROPEPTIDES RECEPTOR"/>
    <property type="match status" value="1"/>
</dbReference>
<dbReference type="SUPFAM" id="SSF81321">
    <property type="entry name" value="Family A G protein-coupled receptor-like"/>
    <property type="match status" value="1"/>
</dbReference>
<dbReference type="AlphaFoldDB" id="A0A6G0Y590"/>
<comment type="caution">
    <text evidence="6">The sequence shown here is derived from an EMBL/GenBank/DDBJ whole genome shotgun (WGS) entry which is preliminary data.</text>
</comment>
<keyword evidence="5" id="KW-0807">Transducer</keyword>
<dbReference type="Proteomes" id="UP000478052">
    <property type="component" value="Unassembled WGS sequence"/>
</dbReference>
<keyword evidence="4 6" id="KW-0675">Receptor</keyword>
<evidence type="ECO:0000256" key="5">
    <source>
        <dbReference type="ARBA" id="ARBA00023224"/>
    </source>
</evidence>
<reference evidence="6 7" key="1">
    <citation type="submission" date="2019-08" db="EMBL/GenBank/DDBJ databases">
        <title>Whole genome of Aphis craccivora.</title>
        <authorList>
            <person name="Voronova N.V."/>
            <person name="Shulinski R.S."/>
            <person name="Bandarenka Y.V."/>
            <person name="Zhorov D.G."/>
            <person name="Warner D."/>
        </authorList>
    </citation>
    <scope>NUCLEOTIDE SEQUENCE [LARGE SCALE GENOMIC DNA]</scope>
    <source>
        <strain evidence="6">180601</strain>
        <tissue evidence="6">Whole Body</tissue>
    </source>
</reference>
<comment type="subcellular location">
    <subcellularLocation>
        <location evidence="1">Cell membrane</location>
        <topology evidence="1">Multi-pass membrane protein</topology>
    </subcellularLocation>
</comment>
<keyword evidence="2" id="KW-0472">Membrane</keyword>
<dbReference type="GO" id="GO:0043005">
    <property type="term" value="C:neuron projection"/>
    <property type="evidence" value="ECO:0007669"/>
    <property type="project" value="TreeGrafter"/>
</dbReference>
<evidence type="ECO:0000313" key="6">
    <source>
        <dbReference type="EMBL" id="KAF0749226.1"/>
    </source>
</evidence>
<organism evidence="6 7">
    <name type="scientific">Aphis craccivora</name>
    <name type="common">Cowpea aphid</name>
    <dbReference type="NCBI Taxonomy" id="307492"/>
    <lineage>
        <taxon>Eukaryota</taxon>
        <taxon>Metazoa</taxon>
        <taxon>Ecdysozoa</taxon>
        <taxon>Arthropoda</taxon>
        <taxon>Hexapoda</taxon>
        <taxon>Insecta</taxon>
        <taxon>Pterygota</taxon>
        <taxon>Neoptera</taxon>
        <taxon>Paraneoptera</taxon>
        <taxon>Hemiptera</taxon>
        <taxon>Sternorrhyncha</taxon>
        <taxon>Aphidomorpha</taxon>
        <taxon>Aphidoidea</taxon>
        <taxon>Aphididae</taxon>
        <taxon>Aphidini</taxon>
        <taxon>Aphis</taxon>
        <taxon>Aphis</taxon>
    </lineage>
</organism>
<evidence type="ECO:0000256" key="3">
    <source>
        <dbReference type="ARBA" id="ARBA00023040"/>
    </source>
</evidence>
<keyword evidence="3" id="KW-0297">G-protein coupled receptor</keyword>
<evidence type="ECO:0000256" key="2">
    <source>
        <dbReference type="ARBA" id="ARBA00022475"/>
    </source>
</evidence>
<dbReference type="PANTHER" id="PTHR24229:SF103">
    <property type="entry name" value="ALLATOSTATIN A RECEPTOR 1, ISOFORM B"/>
    <property type="match status" value="1"/>
</dbReference>
<gene>
    <name evidence="6" type="ORF">FWK35_00031491</name>
</gene>
<dbReference type="OrthoDB" id="5987936at2759"/>
<sequence length="91" mass="10366">MTVILVLKSINYYEITAISVIVQIVSHCLAYTNSCLNPILYAFLSENFRKAFRKVIIPWRPEVNVQGRFANGDARSMAVTRTTRTTNNDIL</sequence>
<accession>A0A6G0Y590</accession>
<evidence type="ECO:0000313" key="7">
    <source>
        <dbReference type="Proteomes" id="UP000478052"/>
    </source>
</evidence>
<keyword evidence="7" id="KW-1185">Reference proteome</keyword>
<dbReference type="GO" id="GO:0007218">
    <property type="term" value="P:neuropeptide signaling pathway"/>
    <property type="evidence" value="ECO:0007669"/>
    <property type="project" value="TreeGrafter"/>
</dbReference>
<name>A0A6G0Y590_APHCR</name>
<keyword evidence="2" id="KW-1003">Cell membrane</keyword>